<evidence type="ECO:0000313" key="2">
    <source>
        <dbReference type="EMBL" id="BAB93174.1"/>
    </source>
</evidence>
<dbReference type="EMBL" id="AP003230">
    <property type="protein sequence ID" value="BAB93174.1"/>
    <property type="molecule type" value="Genomic_DNA"/>
</dbReference>
<dbReference type="Proteomes" id="UP000817658">
    <property type="component" value="Chromosome 1"/>
</dbReference>
<name>Q8S0Y8_ORYSJ</name>
<sequence>MAYDGGIVCVWDAESNLEGVQIWFRRSNRHLTGGQTGDLLAVRPAKARRSDRRRRQELAIDLGGSTGVTTSVRPTISRRSDRRYYFGQTAIHRFRG</sequence>
<proteinExistence type="predicted"/>
<reference evidence="1" key="1">
    <citation type="journal article" date="2002" name="Nature">
        <title>The genome sequence and structure of rice chromosome 1.</title>
        <authorList>
            <person name="Sasaki T."/>
            <person name="Matsumoto T."/>
            <person name="Yamamoto K."/>
            <person name="Sakata K."/>
            <person name="Baba T."/>
            <person name="Katayose Y."/>
            <person name="Wu J."/>
            <person name="Niimura Y."/>
            <person name="Cheng Z."/>
            <person name="Nagamura Y."/>
            <person name="Antonio B.A."/>
            <person name="Kanamori H."/>
            <person name="Hosokawa S."/>
            <person name="Masukawa M."/>
            <person name="Arikawa K."/>
            <person name="Chiden Y."/>
            <person name="Hayashi M."/>
            <person name="Okamoto M."/>
            <person name="Ando T."/>
            <person name="Aoki H."/>
            <person name="Arita K."/>
            <person name="Hamada M."/>
            <person name="Harada C."/>
            <person name="Hijishita S."/>
            <person name="Honda M."/>
            <person name="Ichikawa Y."/>
            <person name="Idonuma A."/>
            <person name="Iijima M."/>
            <person name="Ikeda M."/>
            <person name="Ikeno M."/>
            <person name="Itoh S."/>
            <person name="Itoh T."/>
            <person name="Itoh Y."/>
            <person name="Itoh Y."/>
            <person name="Iwabuchi A."/>
            <person name="Kamiya K."/>
            <person name="Karasawa W."/>
            <person name="Katagiri S."/>
            <person name="Kikuta A."/>
            <person name="Kobayashi N."/>
            <person name="Kono I."/>
            <person name="Machita K."/>
            <person name="Maehara T."/>
            <person name="Mizuno H."/>
            <person name="Mizubayashi T."/>
            <person name="Mukai Y."/>
            <person name="Nagasaki H."/>
            <person name="Nakashima M."/>
            <person name="Nakama Y."/>
            <person name="Nakamichi Y."/>
            <person name="Nakamura M."/>
            <person name="Namiki N."/>
            <person name="Negishi M."/>
            <person name="Ohta I."/>
            <person name="Ono N."/>
            <person name="Saji S."/>
            <person name="Sakai K."/>
            <person name="Shibata M."/>
            <person name="Shimokawa T."/>
            <person name="Shomura A."/>
            <person name="Song J."/>
            <person name="Takazaki Y."/>
            <person name="Terasawa K."/>
            <person name="Tsuji K."/>
            <person name="Waki K."/>
            <person name="Yamagata H."/>
            <person name="Yamane H."/>
            <person name="Yoshiki S."/>
            <person name="Yoshihara R."/>
            <person name="Yukawa K."/>
            <person name="Zhong H."/>
            <person name="Iwama H."/>
            <person name="Endo T."/>
            <person name="Ito H."/>
            <person name="Hahn J.H."/>
            <person name="Kim H.I."/>
            <person name="Eun M.Y."/>
            <person name="Yano M."/>
            <person name="Jiang J."/>
            <person name="Gojobori T."/>
        </authorList>
    </citation>
    <scope>NUCLEOTIDE SEQUENCE</scope>
</reference>
<organism evidence="1">
    <name type="scientific">Oryza sativa subsp. japonica</name>
    <name type="common">Rice</name>
    <dbReference type="NCBI Taxonomy" id="39947"/>
    <lineage>
        <taxon>Eukaryota</taxon>
        <taxon>Viridiplantae</taxon>
        <taxon>Streptophyta</taxon>
        <taxon>Embryophyta</taxon>
        <taxon>Tracheophyta</taxon>
        <taxon>Spermatophyta</taxon>
        <taxon>Magnoliopsida</taxon>
        <taxon>Liliopsida</taxon>
        <taxon>Poales</taxon>
        <taxon>Poaceae</taxon>
        <taxon>BOP clade</taxon>
        <taxon>Oryzoideae</taxon>
        <taxon>Oryzeae</taxon>
        <taxon>Oryzinae</taxon>
        <taxon>Oryza</taxon>
        <taxon>Oryza sativa</taxon>
    </lineage>
</organism>
<dbReference type="EMBL" id="AP003348">
    <property type="protein sequence ID" value="BAB86498.1"/>
    <property type="molecule type" value="Genomic_DNA"/>
</dbReference>
<accession>Q8S0Y8</accession>
<evidence type="ECO:0000313" key="1">
    <source>
        <dbReference type="EMBL" id="BAB86498.1"/>
    </source>
</evidence>
<protein>
    <submittedName>
        <fullName evidence="1">Uncharacterized protein</fullName>
    </submittedName>
</protein>
<reference evidence="3" key="2">
    <citation type="journal article" date="2005" name="Nature">
        <title>The map-based sequence of the rice genome.</title>
        <authorList>
            <consortium name="International rice genome sequencing project (IRGSP)"/>
            <person name="Matsumoto T."/>
            <person name="Wu J."/>
            <person name="Kanamori H."/>
            <person name="Katayose Y."/>
            <person name="Fujisawa M."/>
            <person name="Namiki N."/>
            <person name="Mizuno H."/>
            <person name="Yamamoto K."/>
            <person name="Antonio B.A."/>
            <person name="Baba T."/>
            <person name="Sakata K."/>
            <person name="Nagamura Y."/>
            <person name="Aoki H."/>
            <person name="Arikawa K."/>
            <person name="Arita K."/>
            <person name="Bito T."/>
            <person name="Chiden Y."/>
            <person name="Fujitsuka N."/>
            <person name="Fukunaka R."/>
            <person name="Hamada M."/>
            <person name="Harada C."/>
            <person name="Hayashi A."/>
            <person name="Hijishita S."/>
            <person name="Honda M."/>
            <person name="Hosokawa S."/>
            <person name="Ichikawa Y."/>
            <person name="Idonuma A."/>
            <person name="Iijima M."/>
            <person name="Ikeda M."/>
            <person name="Ikeno M."/>
            <person name="Ito K."/>
            <person name="Ito S."/>
            <person name="Ito T."/>
            <person name="Ito Y."/>
            <person name="Ito Y."/>
            <person name="Iwabuchi A."/>
            <person name="Kamiya K."/>
            <person name="Karasawa W."/>
            <person name="Kurita K."/>
            <person name="Katagiri S."/>
            <person name="Kikuta A."/>
            <person name="Kobayashi H."/>
            <person name="Kobayashi N."/>
            <person name="Machita K."/>
            <person name="Maehara T."/>
            <person name="Masukawa M."/>
            <person name="Mizubayashi T."/>
            <person name="Mukai Y."/>
            <person name="Nagasaki H."/>
            <person name="Nagata Y."/>
            <person name="Naito S."/>
            <person name="Nakashima M."/>
            <person name="Nakama Y."/>
            <person name="Nakamichi Y."/>
            <person name="Nakamura M."/>
            <person name="Meguro A."/>
            <person name="Negishi M."/>
            <person name="Ohta I."/>
            <person name="Ohta T."/>
            <person name="Okamoto M."/>
            <person name="Ono N."/>
            <person name="Saji S."/>
            <person name="Sakaguchi M."/>
            <person name="Sakai K."/>
            <person name="Shibata M."/>
            <person name="Shimokawa T."/>
            <person name="Song J."/>
            <person name="Takazaki Y."/>
            <person name="Terasawa K."/>
            <person name="Tsugane M."/>
            <person name="Tsuji K."/>
            <person name="Ueda S."/>
            <person name="Waki K."/>
            <person name="Yamagata H."/>
            <person name="Yamamoto M."/>
            <person name="Yamamoto S."/>
            <person name="Yamane H."/>
            <person name="Yoshiki S."/>
            <person name="Yoshihara R."/>
            <person name="Yukawa K."/>
            <person name="Zhong H."/>
            <person name="Yano M."/>
            <person name="Yuan Q."/>
            <person name="Ouyang S."/>
            <person name="Liu J."/>
            <person name="Jones K.M."/>
            <person name="Gansberger K."/>
            <person name="Moffat K."/>
            <person name="Hill J."/>
            <person name="Bera J."/>
            <person name="Fadrosh D."/>
            <person name="Jin S."/>
            <person name="Johri S."/>
            <person name="Kim M."/>
            <person name="Overton L."/>
            <person name="Reardon M."/>
            <person name="Tsitrin T."/>
            <person name="Vuong H."/>
            <person name="Weaver B."/>
            <person name="Ciecko A."/>
            <person name="Tallon L."/>
            <person name="Jackson J."/>
            <person name="Pai G."/>
            <person name="Aken S.V."/>
            <person name="Utterback T."/>
            <person name="Reidmuller S."/>
            <person name="Feldblyum T."/>
            <person name="Hsiao J."/>
            <person name="Zismann V."/>
            <person name="Iobst S."/>
            <person name="de Vazeille A.R."/>
            <person name="Buell C.R."/>
            <person name="Ying K."/>
            <person name="Li Y."/>
            <person name="Lu T."/>
            <person name="Huang Y."/>
            <person name="Zhao Q."/>
            <person name="Feng Q."/>
            <person name="Zhang L."/>
            <person name="Zhu J."/>
            <person name="Weng Q."/>
            <person name="Mu J."/>
            <person name="Lu Y."/>
            <person name="Fan D."/>
            <person name="Liu Y."/>
            <person name="Guan J."/>
            <person name="Zhang Y."/>
            <person name="Yu S."/>
            <person name="Liu X."/>
            <person name="Zhang Y."/>
            <person name="Hong G."/>
            <person name="Han B."/>
            <person name="Choisne N."/>
            <person name="Demange N."/>
            <person name="Orjeda G."/>
            <person name="Samain S."/>
            <person name="Cattolico L."/>
            <person name="Pelletier E."/>
            <person name="Couloux A."/>
            <person name="Segurens B."/>
            <person name="Wincker P."/>
            <person name="D'Hont A."/>
            <person name="Scarpelli C."/>
            <person name="Weissenbach J."/>
            <person name="Salanoubat M."/>
            <person name="Quetier F."/>
            <person name="Yu Y."/>
            <person name="Kim H.R."/>
            <person name="Rambo T."/>
            <person name="Currie J."/>
            <person name="Collura K."/>
            <person name="Luo M."/>
            <person name="Yang T."/>
            <person name="Ammiraju J.S.S."/>
            <person name="Engler F."/>
            <person name="Soderlund C."/>
            <person name="Wing R.A."/>
            <person name="Palmer L.E."/>
            <person name="de la Bastide M."/>
            <person name="Spiegel L."/>
            <person name="Nascimento L."/>
            <person name="Zutavern T."/>
            <person name="O'Shaughnessy A."/>
            <person name="Dike S."/>
            <person name="Dedhia N."/>
            <person name="Preston R."/>
            <person name="Balija V."/>
            <person name="McCombie W.R."/>
            <person name="Chow T."/>
            <person name="Chen H."/>
            <person name="Chung M."/>
            <person name="Chen C."/>
            <person name="Shaw J."/>
            <person name="Wu H."/>
            <person name="Hsiao K."/>
            <person name="Chao Y."/>
            <person name="Chu M."/>
            <person name="Cheng C."/>
            <person name="Hour A."/>
            <person name="Lee P."/>
            <person name="Lin S."/>
            <person name="Lin Y."/>
            <person name="Liou J."/>
            <person name="Liu S."/>
            <person name="Hsing Y."/>
            <person name="Raghuvanshi S."/>
            <person name="Mohanty A."/>
            <person name="Bharti A.K."/>
            <person name="Gaur A."/>
            <person name="Gupta V."/>
            <person name="Kumar D."/>
            <person name="Ravi V."/>
            <person name="Vij S."/>
            <person name="Kapur A."/>
            <person name="Khurana P."/>
            <person name="Khurana P."/>
            <person name="Khurana J.P."/>
            <person name="Tyagi A.K."/>
            <person name="Gaikwad K."/>
            <person name="Singh A."/>
            <person name="Dalal V."/>
            <person name="Srivastava S."/>
            <person name="Dixit A."/>
            <person name="Pal A.K."/>
            <person name="Ghazi I.A."/>
            <person name="Yadav M."/>
            <person name="Pandit A."/>
            <person name="Bhargava A."/>
            <person name="Sureshbabu K."/>
            <person name="Batra K."/>
            <person name="Sharma T.R."/>
            <person name="Mohapatra T."/>
            <person name="Singh N.K."/>
            <person name="Messing J."/>
            <person name="Nelson A.B."/>
            <person name="Fuks G."/>
            <person name="Kavchok S."/>
            <person name="Keizer G."/>
            <person name="Linton E."/>
            <person name="Llaca V."/>
            <person name="Song R."/>
            <person name="Tanyolac B."/>
            <person name="Young S."/>
            <person name="Ho-Il K."/>
            <person name="Hahn J.H."/>
            <person name="Sangsakoo G."/>
            <person name="Vanavichit A."/>
            <person name="de Mattos Luiz.A.T."/>
            <person name="Zimmer P.D."/>
            <person name="Malone G."/>
            <person name="Dellagostin O."/>
            <person name="de Oliveira A.C."/>
            <person name="Bevan M."/>
            <person name="Bancroft I."/>
            <person name="Minx P."/>
            <person name="Cordum H."/>
            <person name="Wilson R."/>
            <person name="Cheng Z."/>
            <person name="Jin W."/>
            <person name="Jiang J."/>
            <person name="Leong S.A."/>
            <person name="Iwama H."/>
            <person name="Gojobori T."/>
            <person name="Itoh T."/>
            <person name="Niimura Y."/>
            <person name="Fujii Y."/>
            <person name="Habara T."/>
            <person name="Sakai H."/>
            <person name="Sato Y."/>
            <person name="Wilson G."/>
            <person name="Kumar K."/>
            <person name="McCouch S."/>
            <person name="Juretic N."/>
            <person name="Hoen D."/>
            <person name="Wright S."/>
            <person name="Bruskiewich R."/>
            <person name="Bureau T."/>
            <person name="Miyao A."/>
            <person name="Hirochika H."/>
            <person name="Nishikawa T."/>
            <person name="Kadowaki K."/>
            <person name="Sugiura M."/>
            <person name="Burr B."/>
            <person name="Sasaki T."/>
        </authorList>
    </citation>
    <scope>NUCLEOTIDE SEQUENCE [LARGE SCALE GENOMIC DNA]</scope>
    <source>
        <strain evidence="3">cv. Nipponbare</strain>
    </source>
</reference>
<reference evidence="3" key="3">
    <citation type="journal article" date="2008" name="Nucleic Acids Res.">
        <title>The rice annotation project database (RAP-DB): 2008 update.</title>
        <authorList>
            <consortium name="The rice annotation project (RAP)"/>
        </authorList>
    </citation>
    <scope>GENOME REANNOTATION</scope>
    <source>
        <strain evidence="3">cv. Nipponbare</strain>
    </source>
</reference>
<dbReference type="Proteomes" id="UP000000763">
    <property type="component" value="Chromosome 1"/>
</dbReference>
<evidence type="ECO:0000313" key="3">
    <source>
        <dbReference type="Proteomes" id="UP000000763"/>
    </source>
</evidence>
<gene>
    <name evidence="2" type="ORF">P0031D02.2</name>
    <name evidence="1" type="ORF">P0485B12.34</name>
</gene>
<dbReference type="AlphaFoldDB" id="Q8S0Y8"/>